<protein>
    <submittedName>
        <fullName evidence="5">Transcription factor interactor and regulator CCHC(Zn) family</fullName>
    </submittedName>
</protein>
<feature type="compositionally biased region" description="Low complexity" evidence="3">
    <location>
        <begin position="966"/>
        <end position="1001"/>
    </location>
</feature>
<evidence type="ECO:0000313" key="6">
    <source>
        <dbReference type="Proteomes" id="UP000215914"/>
    </source>
</evidence>
<accession>A0A9K3JX61</accession>
<evidence type="ECO:0000313" key="5">
    <source>
        <dbReference type="EMBL" id="KAF5822834.1"/>
    </source>
</evidence>
<evidence type="ECO:0000256" key="1">
    <source>
        <dbReference type="PROSITE-ProRule" id="PRU00047"/>
    </source>
</evidence>
<feature type="region of interest" description="Disordered" evidence="3">
    <location>
        <begin position="704"/>
        <end position="723"/>
    </location>
</feature>
<dbReference type="PANTHER" id="PTHR34676">
    <property type="entry name" value="DUF4219 DOMAIN-CONTAINING PROTEIN-RELATED"/>
    <property type="match status" value="1"/>
</dbReference>
<keyword evidence="2" id="KW-0175">Coiled coil</keyword>
<dbReference type="Gene3D" id="4.10.60.10">
    <property type="entry name" value="Zinc finger, CCHC-type"/>
    <property type="match status" value="1"/>
</dbReference>
<keyword evidence="6" id="KW-1185">Reference proteome</keyword>
<evidence type="ECO:0000256" key="3">
    <source>
        <dbReference type="SAM" id="MobiDB-lite"/>
    </source>
</evidence>
<proteinExistence type="predicted"/>
<feature type="region of interest" description="Disordered" evidence="3">
    <location>
        <begin position="963"/>
        <end position="1015"/>
    </location>
</feature>
<evidence type="ECO:0000259" key="4">
    <source>
        <dbReference type="PROSITE" id="PS50158"/>
    </source>
</evidence>
<dbReference type="SUPFAM" id="SSF57756">
    <property type="entry name" value="Retrovirus zinc finger-like domains"/>
    <property type="match status" value="2"/>
</dbReference>
<dbReference type="InterPro" id="IPR036875">
    <property type="entry name" value="Znf_CCHC_sf"/>
</dbReference>
<dbReference type="Gramene" id="mRNA:HanXRQr2_Chr01g0031541">
    <property type="protein sequence ID" value="CDS:HanXRQr2_Chr01g0031541.1"/>
    <property type="gene ID" value="HanXRQr2_Chr01g0031541"/>
</dbReference>
<gene>
    <name evidence="5" type="ORF">HanXRQr2_Chr01g0031541</name>
</gene>
<reference evidence="5" key="2">
    <citation type="submission" date="2020-06" db="EMBL/GenBank/DDBJ databases">
        <title>Helianthus annuus Genome sequencing and assembly Release 2.</title>
        <authorList>
            <person name="Gouzy J."/>
            <person name="Langlade N."/>
            <person name="Munos S."/>
        </authorList>
    </citation>
    <scope>NUCLEOTIDE SEQUENCE</scope>
    <source>
        <tissue evidence="5">Leaves</tissue>
    </source>
</reference>
<feature type="compositionally biased region" description="Basic and acidic residues" evidence="3">
    <location>
        <begin position="1066"/>
        <end position="1076"/>
    </location>
</feature>
<keyword evidence="1" id="KW-0479">Metal-binding</keyword>
<feature type="region of interest" description="Disordered" evidence="3">
    <location>
        <begin position="1048"/>
        <end position="1098"/>
    </location>
</feature>
<organism evidence="5 6">
    <name type="scientific">Helianthus annuus</name>
    <name type="common">Common sunflower</name>
    <dbReference type="NCBI Taxonomy" id="4232"/>
    <lineage>
        <taxon>Eukaryota</taxon>
        <taxon>Viridiplantae</taxon>
        <taxon>Streptophyta</taxon>
        <taxon>Embryophyta</taxon>
        <taxon>Tracheophyta</taxon>
        <taxon>Spermatophyta</taxon>
        <taxon>Magnoliopsida</taxon>
        <taxon>eudicotyledons</taxon>
        <taxon>Gunneridae</taxon>
        <taxon>Pentapetalae</taxon>
        <taxon>asterids</taxon>
        <taxon>campanulids</taxon>
        <taxon>Asterales</taxon>
        <taxon>Asteraceae</taxon>
        <taxon>Asteroideae</taxon>
        <taxon>Heliantheae alliance</taxon>
        <taxon>Heliantheae</taxon>
        <taxon>Helianthus</taxon>
    </lineage>
</organism>
<dbReference type="Proteomes" id="UP000215914">
    <property type="component" value="Unassembled WGS sequence"/>
</dbReference>
<feature type="region of interest" description="Disordered" evidence="3">
    <location>
        <begin position="839"/>
        <end position="877"/>
    </location>
</feature>
<dbReference type="GO" id="GO:0003676">
    <property type="term" value="F:nucleic acid binding"/>
    <property type="evidence" value="ECO:0007669"/>
    <property type="project" value="InterPro"/>
</dbReference>
<name>A0A9K3JX61_HELAN</name>
<dbReference type="Pfam" id="PF00098">
    <property type="entry name" value="zf-CCHC"/>
    <property type="match status" value="2"/>
</dbReference>
<feature type="domain" description="CCHC-type" evidence="4">
    <location>
        <begin position="1023"/>
        <end position="1036"/>
    </location>
</feature>
<dbReference type="PANTHER" id="PTHR34676:SF28">
    <property type="entry name" value="ZINC FINGER, CCHC-TYPE, RIBONUCLEASE H-LIKE DOMAIN, GAG-PRE-INTEGRASE DOMAIN PROTEIN-RELATED"/>
    <property type="match status" value="1"/>
</dbReference>
<feature type="coiled-coil region" evidence="2">
    <location>
        <begin position="560"/>
        <end position="615"/>
    </location>
</feature>
<dbReference type="Pfam" id="PF14223">
    <property type="entry name" value="Retrotran_gag_2"/>
    <property type="match status" value="1"/>
</dbReference>
<dbReference type="InterPro" id="IPR001878">
    <property type="entry name" value="Znf_CCHC"/>
</dbReference>
<evidence type="ECO:0000256" key="2">
    <source>
        <dbReference type="SAM" id="Coils"/>
    </source>
</evidence>
<dbReference type="PROSITE" id="PS50158">
    <property type="entry name" value="ZF_CCHC"/>
    <property type="match status" value="2"/>
</dbReference>
<keyword evidence="1" id="KW-0863">Zinc-finger</keyword>
<dbReference type="AlphaFoldDB" id="A0A9K3JX61"/>
<reference evidence="5" key="1">
    <citation type="journal article" date="2017" name="Nature">
        <title>The sunflower genome provides insights into oil metabolism, flowering and Asterid evolution.</title>
        <authorList>
            <person name="Badouin H."/>
            <person name="Gouzy J."/>
            <person name="Grassa C.J."/>
            <person name="Murat F."/>
            <person name="Staton S.E."/>
            <person name="Cottret L."/>
            <person name="Lelandais-Briere C."/>
            <person name="Owens G.L."/>
            <person name="Carrere S."/>
            <person name="Mayjonade B."/>
            <person name="Legrand L."/>
            <person name="Gill N."/>
            <person name="Kane N.C."/>
            <person name="Bowers J.E."/>
            <person name="Hubner S."/>
            <person name="Bellec A."/>
            <person name="Berard A."/>
            <person name="Berges H."/>
            <person name="Blanchet N."/>
            <person name="Boniface M.C."/>
            <person name="Brunel D."/>
            <person name="Catrice O."/>
            <person name="Chaidir N."/>
            <person name="Claudel C."/>
            <person name="Donnadieu C."/>
            <person name="Faraut T."/>
            <person name="Fievet G."/>
            <person name="Helmstetter N."/>
            <person name="King M."/>
            <person name="Knapp S.J."/>
            <person name="Lai Z."/>
            <person name="Le Paslier M.C."/>
            <person name="Lippi Y."/>
            <person name="Lorenzon L."/>
            <person name="Mandel J.R."/>
            <person name="Marage G."/>
            <person name="Marchand G."/>
            <person name="Marquand E."/>
            <person name="Bret-Mestries E."/>
            <person name="Morien E."/>
            <person name="Nambeesan S."/>
            <person name="Nguyen T."/>
            <person name="Pegot-Espagnet P."/>
            <person name="Pouilly N."/>
            <person name="Raftis F."/>
            <person name="Sallet E."/>
            <person name="Schiex T."/>
            <person name="Thomas J."/>
            <person name="Vandecasteele C."/>
            <person name="Vares D."/>
            <person name="Vear F."/>
            <person name="Vautrin S."/>
            <person name="Crespi M."/>
            <person name="Mangin B."/>
            <person name="Burke J.M."/>
            <person name="Salse J."/>
            <person name="Munos S."/>
            <person name="Vincourt P."/>
            <person name="Rieseberg L.H."/>
            <person name="Langlade N.B."/>
        </authorList>
    </citation>
    <scope>NUCLEOTIDE SEQUENCE</scope>
    <source>
        <tissue evidence="5">Leaves</tissue>
    </source>
</reference>
<dbReference type="SMART" id="SM00343">
    <property type="entry name" value="ZnF_C2HC"/>
    <property type="match status" value="2"/>
</dbReference>
<dbReference type="EMBL" id="MNCJ02000316">
    <property type="protein sequence ID" value="KAF5822834.1"/>
    <property type="molecule type" value="Genomic_DNA"/>
</dbReference>
<feature type="compositionally biased region" description="Low complexity" evidence="3">
    <location>
        <begin position="706"/>
        <end position="723"/>
    </location>
</feature>
<feature type="compositionally biased region" description="Polar residues" evidence="3">
    <location>
        <begin position="280"/>
        <end position="292"/>
    </location>
</feature>
<keyword evidence="1" id="KW-0862">Zinc</keyword>
<feature type="region of interest" description="Disordered" evidence="3">
    <location>
        <begin position="1"/>
        <end position="23"/>
    </location>
</feature>
<feature type="region of interest" description="Disordered" evidence="3">
    <location>
        <begin position="278"/>
        <end position="302"/>
    </location>
</feature>
<comment type="caution">
    <text evidence="5">The sequence shown here is derived from an EMBL/GenBank/DDBJ whole genome shotgun (WGS) entry which is preliminary data.</text>
</comment>
<dbReference type="GO" id="GO:0008270">
    <property type="term" value="F:zinc ion binding"/>
    <property type="evidence" value="ECO:0007669"/>
    <property type="project" value="UniProtKB-KW"/>
</dbReference>
<feature type="compositionally biased region" description="Low complexity" evidence="3">
    <location>
        <begin position="293"/>
        <end position="302"/>
    </location>
</feature>
<sequence>MSTNNSELSALTQQQELDSKLGTTTRIPRLTDANDFPEWKWRFEQHLKVKDYKLWRSILRGPREIMMESPTEPDVKIKKPRDQYTEDDLLIVEEDDRALSYLTMGLGPNIAMGFRTCKSAKELWDSLVEVYEGNEDMKESRRNLLQQNFNNFNHIYGETVDNQIQRFVKLVTQMQMEEIHTTNASTNRQLLNALPKSWEHHVAMIKKTKDLARCTLSEMISHIKACELDDKQRETNYKNSMLAAGFSIAPTTSSDSNTALLSQGGFQMFRNATAAKPAPTSANVYNSGSSTQASPTSAGKASAAPSASVASNEMVAFFSKQSKENLEIAASVINCLNAFTAGNLGPPKFSMDDLDQIHPEDVEEMDITWQMAMAAFRAKNFMRKTGKNKWQGLTFSGPAKMPFEFRCYNCHEQGHLARNCTKPKVNGEQTPAQPAAPVTPNRERALVTTTGVPADNVNSGSPQPMGLAQALVVQPDSPFDWSSEIERLNISAPENQANSSNIAFMASNDSVNDDVKVAQEEESSSENFAFMTQILSAPVKGLTKEEVISVFCTSECRERVEAYRIHNAELIEDYNEIKRKNFTLTKNEKLFKEKIEAQRKDIVQLKDDVSVATAQLIMVKEKLCEVTKELENVRDKYQINQLNIKKFDSSSKLVKNLCDQQLAYSKKKGSGLGYNQAPPPYNNNYTYLPMTEEEMLNESKMTYGPKNNKPSVNVESSKNSKSSINGKFAEEQVKPETCFVSKGTFDPNSSSSCADKVPKVIWGDVFGSEQVLESDSSKTSFDNTNSGCVFGQAFLNSFHSYVSSSFGPDVLGKTVNACDEPFKNACDDECFATAENCDSNVSDSQGENSVTNDVPQDTFSETTENASQENQSHTDFSCESISVDISTDESDGTSLDGNDRKESLFVDDVSASIETETQNDLQNEKEVFLNDSLKENTCEENHTSTSETPNQNDFHETVKNENSTFSDSHACASASSDPQASTSSGKAQASQSKQNKQAPSSRPKRPAATVNHQNSSTVKRQICFNCGIAGHIARNCVSLSSFVQSKTQHAQHQKVKPNRFGPSKSMKTDRSKTMKNDHRRVRPSDQDWNAAKRRHKNQQNHFSENRFKAFGNYANNWSKQYWKPKSKAVHSNLPHTLHKNSANANSSKFLNKDNLVWQRVTYFDAQGKPRSTMGWVPKSN</sequence>
<feature type="domain" description="CCHC-type" evidence="4">
    <location>
        <begin position="406"/>
        <end position="422"/>
    </location>
</feature>